<reference evidence="1" key="2">
    <citation type="journal article" date="2015" name="Fish Shellfish Immunol.">
        <title>Early steps in the European eel (Anguilla anguilla)-Vibrio vulnificus interaction in the gills: Role of the RtxA13 toxin.</title>
        <authorList>
            <person name="Callol A."/>
            <person name="Pajuelo D."/>
            <person name="Ebbesson L."/>
            <person name="Teles M."/>
            <person name="MacKenzie S."/>
            <person name="Amaro C."/>
        </authorList>
    </citation>
    <scope>NUCLEOTIDE SEQUENCE</scope>
</reference>
<organism evidence="1">
    <name type="scientific">Anguilla anguilla</name>
    <name type="common">European freshwater eel</name>
    <name type="synonym">Muraena anguilla</name>
    <dbReference type="NCBI Taxonomy" id="7936"/>
    <lineage>
        <taxon>Eukaryota</taxon>
        <taxon>Metazoa</taxon>
        <taxon>Chordata</taxon>
        <taxon>Craniata</taxon>
        <taxon>Vertebrata</taxon>
        <taxon>Euteleostomi</taxon>
        <taxon>Actinopterygii</taxon>
        <taxon>Neopterygii</taxon>
        <taxon>Teleostei</taxon>
        <taxon>Anguilliformes</taxon>
        <taxon>Anguillidae</taxon>
        <taxon>Anguilla</taxon>
    </lineage>
</organism>
<name>A0A0E9U0B0_ANGAN</name>
<accession>A0A0E9U0B0</accession>
<reference evidence="1" key="1">
    <citation type="submission" date="2014-11" db="EMBL/GenBank/DDBJ databases">
        <authorList>
            <person name="Amaro Gonzalez C."/>
        </authorList>
    </citation>
    <scope>NUCLEOTIDE SEQUENCE</scope>
</reference>
<sequence>MPKAKVVFRAPETPGHKEDHVSLKSPKFWGYGFFGSVSVIG</sequence>
<dbReference type="EMBL" id="GBXM01049947">
    <property type="protein sequence ID" value="JAH58630.1"/>
    <property type="molecule type" value="Transcribed_RNA"/>
</dbReference>
<protein>
    <submittedName>
        <fullName evidence="1">Uncharacterized protein</fullName>
    </submittedName>
</protein>
<dbReference type="AlphaFoldDB" id="A0A0E9U0B0"/>
<proteinExistence type="predicted"/>
<evidence type="ECO:0000313" key="1">
    <source>
        <dbReference type="EMBL" id="JAH58630.1"/>
    </source>
</evidence>